<dbReference type="InterPro" id="IPR013538">
    <property type="entry name" value="ASHA1/2-like_C"/>
</dbReference>
<dbReference type="RefSeq" id="WP_141785031.1">
    <property type="nucleotide sequence ID" value="NZ_BAAAIK010000002.1"/>
</dbReference>
<evidence type="ECO:0000313" key="3">
    <source>
        <dbReference type="EMBL" id="TQL50971.1"/>
    </source>
</evidence>
<evidence type="ECO:0000256" key="1">
    <source>
        <dbReference type="ARBA" id="ARBA00006817"/>
    </source>
</evidence>
<feature type="domain" description="Activator of Hsp90 ATPase homologue 1/2-like C-terminal" evidence="2">
    <location>
        <begin position="68"/>
        <end position="132"/>
    </location>
</feature>
<comment type="similarity">
    <text evidence="1">Belongs to the AHA1 family.</text>
</comment>
<dbReference type="AlphaFoldDB" id="A0A542YSE2"/>
<accession>A0A542YSE2</accession>
<dbReference type="Gene3D" id="3.30.530.20">
    <property type="match status" value="1"/>
</dbReference>
<dbReference type="EMBL" id="VFOP01000001">
    <property type="protein sequence ID" value="TQL50971.1"/>
    <property type="molecule type" value="Genomic_DNA"/>
</dbReference>
<dbReference type="SUPFAM" id="SSF55961">
    <property type="entry name" value="Bet v1-like"/>
    <property type="match status" value="1"/>
</dbReference>
<dbReference type="Proteomes" id="UP000319516">
    <property type="component" value="Unassembled WGS sequence"/>
</dbReference>
<name>A0A542YSE2_9MICO</name>
<dbReference type="Pfam" id="PF08327">
    <property type="entry name" value="AHSA1"/>
    <property type="match status" value="1"/>
</dbReference>
<comment type="caution">
    <text evidence="3">The sequence shown here is derived from an EMBL/GenBank/DDBJ whole genome shotgun (WGS) entry which is preliminary data.</text>
</comment>
<reference evidence="3 4" key="1">
    <citation type="submission" date="2019-06" db="EMBL/GenBank/DDBJ databases">
        <title>Sequencing the genomes of 1000 actinobacteria strains.</title>
        <authorList>
            <person name="Klenk H.-P."/>
        </authorList>
    </citation>
    <scope>NUCLEOTIDE SEQUENCE [LARGE SCALE GENOMIC DNA]</scope>
    <source>
        <strain evidence="3 4">DSM 12335</strain>
    </source>
</reference>
<proteinExistence type="inferred from homology"/>
<protein>
    <submittedName>
        <fullName evidence="3">Activator of Hsp90 ATPase-like protein</fullName>
    </submittedName>
</protein>
<dbReference type="OrthoDB" id="3828589at2"/>
<dbReference type="InterPro" id="IPR023393">
    <property type="entry name" value="START-like_dom_sf"/>
</dbReference>
<sequence>MTESQTADATATGPGDSVIEVEHITPHGVDDLWQRLVSPDGVEALLGEGARLGGKGEPWRAADGTFGVTRSYHPGEQIRVSWHADADAPATLVDLQFAPHEQGTRLSLRHEQLTPDAPAEELRRRWEGALARFGG</sequence>
<evidence type="ECO:0000313" key="4">
    <source>
        <dbReference type="Proteomes" id="UP000319516"/>
    </source>
</evidence>
<organism evidence="3 4">
    <name type="scientific">Ornithinicoccus hortensis</name>
    <dbReference type="NCBI Taxonomy" id="82346"/>
    <lineage>
        <taxon>Bacteria</taxon>
        <taxon>Bacillati</taxon>
        <taxon>Actinomycetota</taxon>
        <taxon>Actinomycetes</taxon>
        <taxon>Micrococcales</taxon>
        <taxon>Intrasporangiaceae</taxon>
        <taxon>Ornithinicoccus</taxon>
    </lineage>
</organism>
<evidence type="ECO:0000259" key="2">
    <source>
        <dbReference type="Pfam" id="PF08327"/>
    </source>
</evidence>
<keyword evidence="4" id="KW-1185">Reference proteome</keyword>
<gene>
    <name evidence="3" type="ORF">FB467_2098</name>
</gene>